<evidence type="ECO:0000259" key="2">
    <source>
        <dbReference type="Pfam" id="PF04235"/>
    </source>
</evidence>
<keyword evidence="1" id="KW-0812">Transmembrane</keyword>
<feature type="transmembrane region" description="Helical" evidence="1">
    <location>
        <begin position="229"/>
        <end position="252"/>
    </location>
</feature>
<dbReference type="RefSeq" id="WP_071974771.1">
    <property type="nucleotide sequence ID" value="NZ_CP065424.1"/>
</dbReference>
<feature type="transmembrane region" description="Helical" evidence="1">
    <location>
        <begin position="86"/>
        <end position="106"/>
    </location>
</feature>
<feature type="transmembrane region" description="Helical" evidence="1">
    <location>
        <begin position="264"/>
        <end position="285"/>
    </location>
</feature>
<gene>
    <name evidence="4" type="ORF">BWZ43_04935</name>
</gene>
<evidence type="ECO:0000256" key="1">
    <source>
        <dbReference type="SAM" id="Phobius"/>
    </source>
</evidence>
<protein>
    <recommendedName>
        <fullName evidence="6">DUF418 domain-containing protein</fullName>
    </recommendedName>
</protein>
<sequence length="343" mass="39572">MNSIEQTRRIDALDYLRGFALIGIILVNILALLSVQMPEPHTANAAYQKWLYVFVETRFFSIFSFLFGVGFYIFLSRAISKGKNGYVLFIRRIIALFIFGCIHHIFQPGEALAVYAICGLLVMPFYKVKKEINLIVGLVLLITFAILSMKELMSFPYILLGLAAGQYRIFEKLSEQKRLINKFTFVMFLLSIVGLTYQYMQSPLRPFYGMILEGTDDLNVIQTNKFLKIGIMIGPIVSAFYVGLVIILVRVGMIAKLLSPIKNLGRMALSNYIMQTTFILLANVVLHLNNKITYLETLYLCLIILVLQLIYSTIWLRFFKFGPLEWIWRMVTYLKRMPLRKVN</sequence>
<dbReference type="Pfam" id="PF04235">
    <property type="entry name" value="DUF418"/>
    <property type="match status" value="1"/>
</dbReference>
<feature type="domain" description="DUF418" evidence="2">
    <location>
        <begin position="165"/>
        <end position="335"/>
    </location>
</feature>
<feature type="transmembrane region" description="Helical" evidence="1">
    <location>
        <begin position="112"/>
        <end position="128"/>
    </location>
</feature>
<feature type="transmembrane region" description="Helical" evidence="1">
    <location>
        <begin position="155"/>
        <end position="171"/>
    </location>
</feature>
<keyword evidence="1" id="KW-1133">Transmembrane helix</keyword>
<dbReference type="EMBL" id="MTLA01000053">
    <property type="protein sequence ID" value="OOP69432.1"/>
    <property type="molecule type" value="Genomic_DNA"/>
</dbReference>
<feature type="transmembrane region" description="Helical" evidence="1">
    <location>
        <begin position="133"/>
        <end position="149"/>
    </location>
</feature>
<name>A0A8E2IAR8_9BACI</name>
<evidence type="ECO:0000259" key="3">
    <source>
        <dbReference type="Pfam" id="PF07786"/>
    </source>
</evidence>
<dbReference type="Proteomes" id="UP000189761">
    <property type="component" value="Unassembled WGS sequence"/>
</dbReference>
<dbReference type="InterPro" id="IPR007349">
    <property type="entry name" value="DUF418"/>
</dbReference>
<dbReference type="PANTHER" id="PTHR30590:SF3">
    <property type="entry name" value="HYPOTHETICAL MEMBRANE SPANNING PROTEIN"/>
    <property type="match status" value="1"/>
</dbReference>
<keyword evidence="1" id="KW-0472">Membrane</keyword>
<feature type="domain" description="Heparan-alpha-glucosaminide N-acetyltransferase catalytic" evidence="3">
    <location>
        <begin position="9"/>
        <end position="158"/>
    </location>
</feature>
<proteinExistence type="predicted"/>
<feature type="transmembrane region" description="Helical" evidence="1">
    <location>
        <begin position="50"/>
        <end position="74"/>
    </location>
</feature>
<dbReference type="AlphaFoldDB" id="A0A8E2IAR8"/>
<organism evidence="4 5">
    <name type="scientific">Heyndrickxia oleronia</name>
    <dbReference type="NCBI Taxonomy" id="38875"/>
    <lineage>
        <taxon>Bacteria</taxon>
        <taxon>Bacillati</taxon>
        <taxon>Bacillota</taxon>
        <taxon>Bacilli</taxon>
        <taxon>Bacillales</taxon>
        <taxon>Bacillaceae</taxon>
        <taxon>Heyndrickxia</taxon>
    </lineage>
</organism>
<evidence type="ECO:0000313" key="5">
    <source>
        <dbReference type="Proteomes" id="UP000189761"/>
    </source>
</evidence>
<dbReference type="InterPro" id="IPR012429">
    <property type="entry name" value="HGSNAT_cat"/>
</dbReference>
<dbReference type="Pfam" id="PF07786">
    <property type="entry name" value="HGSNAT_cat"/>
    <property type="match status" value="1"/>
</dbReference>
<evidence type="ECO:0000313" key="4">
    <source>
        <dbReference type="EMBL" id="OOP69432.1"/>
    </source>
</evidence>
<feature type="transmembrane region" description="Helical" evidence="1">
    <location>
        <begin position="183"/>
        <end position="200"/>
    </location>
</feature>
<feature type="transmembrane region" description="Helical" evidence="1">
    <location>
        <begin position="12"/>
        <end position="35"/>
    </location>
</feature>
<reference evidence="4 5" key="1">
    <citation type="submission" date="2017-01" db="EMBL/GenBank/DDBJ databases">
        <title>Draft genome sequence of Bacillus oleronius.</title>
        <authorList>
            <person name="Allam M."/>
        </authorList>
    </citation>
    <scope>NUCLEOTIDE SEQUENCE [LARGE SCALE GENOMIC DNA]</scope>
    <source>
        <strain evidence="4 5">DSM 9356</strain>
    </source>
</reference>
<comment type="caution">
    <text evidence="4">The sequence shown here is derived from an EMBL/GenBank/DDBJ whole genome shotgun (WGS) entry which is preliminary data.</text>
</comment>
<dbReference type="PANTHER" id="PTHR30590">
    <property type="entry name" value="INNER MEMBRANE PROTEIN"/>
    <property type="match status" value="1"/>
</dbReference>
<evidence type="ECO:0008006" key="6">
    <source>
        <dbReference type="Google" id="ProtNLM"/>
    </source>
</evidence>
<accession>A0A8E2IAR8</accession>
<dbReference type="InterPro" id="IPR052529">
    <property type="entry name" value="Bact_Transport_Assoc"/>
</dbReference>
<keyword evidence="5" id="KW-1185">Reference proteome</keyword>
<feature type="transmembrane region" description="Helical" evidence="1">
    <location>
        <begin position="297"/>
        <end position="319"/>
    </location>
</feature>